<evidence type="ECO:0000313" key="1">
    <source>
        <dbReference type="EMBL" id="CAG8448857.1"/>
    </source>
</evidence>
<name>A0A9N8YRX9_FUNMO</name>
<proteinExistence type="predicted"/>
<evidence type="ECO:0000313" key="2">
    <source>
        <dbReference type="Proteomes" id="UP000789375"/>
    </source>
</evidence>
<protein>
    <submittedName>
        <fullName evidence="1">15810_t:CDS:1</fullName>
    </submittedName>
</protein>
<dbReference type="AlphaFoldDB" id="A0A9N8YRX9"/>
<sequence length="65" mass="7375">MKPLISAEDYGDVYFDNVSIPQSVKETNEGVASQLNRVYDDSDYSYDNNFEGMMKSSAKDRRIIG</sequence>
<keyword evidence="2" id="KW-1185">Reference proteome</keyword>
<dbReference type="Proteomes" id="UP000789375">
    <property type="component" value="Unassembled WGS sequence"/>
</dbReference>
<gene>
    <name evidence="1" type="ORF">FMOSSE_LOCUS1368</name>
</gene>
<accession>A0A9N8YRX9</accession>
<comment type="caution">
    <text evidence="1">The sequence shown here is derived from an EMBL/GenBank/DDBJ whole genome shotgun (WGS) entry which is preliminary data.</text>
</comment>
<dbReference type="EMBL" id="CAJVPP010000157">
    <property type="protein sequence ID" value="CAG8448857.1"/>
    <property type="molecule type" value="Genomic_DNA"/>
</dbReference>
<reference evidence="1" key="1">
    <citation type="submission" date="2021-06" db="EMBL/GenBank/DDBJ databases">
        <authorList>
            <person name="Kallberg Y."/>
            <person name="Tangrot J."/>
            <person name="Rosling A."/>
        </authorList>
    </citation>
    <scope>NUCLEOTIDE SEQUENCE</scope>
    <source>
        <strain evidence="1">87-6 pot B 2015</strain>
    </source>
</reference>
<organism evidence="1 2">
    <name type="scientific">Funneliformis mosseae</name>
    <name type="common">Endomycorrhizal fungus</name>
    <name type="synonym">Glomus mosseae</name>
    <dbReference type="NCBI Taxonomy" id="27381"/>
    <lineage>
        <taxon>Eukaryota</taxon>
        <taxon>Fungi</taxon>
        <taxon>Fungi incertae sedis</taxon>
        <taxon>Mucoromycota</taxon>
        <taxon>Glomeromycotina</taxon>
        <taxon>Glomeromycetes</taxon>
        <taxon>Glomerales</taxon>
        <taxon>Glomeraceae</taxon>
        <taxon>Funneliformis</taxon>
    </lineage>
</organism>